<evidence type="ECO:0000256" key="2">
    <source>
        <dbReference type="ARBA" id="ARBA00022840"/>
    </source>
</evidence>
<protein>
    <recommendedName>
        <fullName evidence="4">Uncharacterized AAA domain-containing protein ycf46</fullName>
    </recommendedName>
</protein>
<keyword evidence="6" id="KW-0645">Protease</keyword>
<keyword evidence="2" id="KW-0067">ATP-binding</keyword>
<sequence length="531" mass="60789">MEDTFREIKDMLNAGFPLLYLVTSEYSRVTQKLRKIAFEGNYAFHTWDCVDYLRTHTKNLSNRLENIVSHEEYESTQDCETLLEYLHKGLGKSEDKSKEIFLIEDFHKYFDREKVIVSLRKLSTEMKKLNKHIIFLSPSYQLPDEIEKYVTVISVPLPDRRDLDRRFKSIYPDPIDEDLKKYILDAALGLTDTEAELAFRLANQVVGLNCKEAVQIVANEKEQIIKKSGILDYVQVNLDMKNNVGGLDNLKMWLKQRSKSFERKARDFGLQEPKGIMLLGVPGCGKSLTAKCVATEWKQPLLRLDIGKVFQAEVGSSENNIRRAIATAEAVAPCVLWIDEIEKGLNVGGERDGGTNSRVFSTILTWMQEKIKPVFVVATANDISQLPPEFLRKGRFDEIFFVDLPTKEERKEILRIHLSKNNQTSIHELDGLADATRLFNGAEIEEAVKESMFMAYVDNPTNPIVNVHHLETACTQIIPLAKTMSEKIRGLRAWADDRARRASIIANQELLPENQVDIKKTKREKDEDTFG</sequence>
<organism evidence="6 7">
    <name type="scientific">Bacteroides acidifaciens</name>
    <dbReference type="NCBI Taxonomy" id="85831"/>
    <lineage>
        <taxon>Bacteria</taxon>
        <taxon>Pseudomonadati</taxon>
        <taxon>Bacteroidota</taxon>
        <taxon>Bacteroidia</taxon>
        <taxon>Bacteroidales</taxon>
        <taxon>Bacteroidaceae</taxon>
        <taxon>Bacteroides</taxon>
    </lineage>
</organism>
<keyword evidence="1" id="KW-0547">Nucleotide-binding</keyword>
<feature type="domain" description="AAA+ ATPase" evidence="5">
    <location>
        <begin position="272"/>
        <end position="406"/>
    </location>
</feature>
<dbReference type="Gene3D" id="3.40.50.300">
    <property type="entry name" value="P-loop containing nucleotide triphosphate hydrolases"/>
    <property type="match status" value="1"/>
</dbReference>
<evidence type="ECO:0000256" key="4">
    <source>
        <dbReference type="ARBA" id="ARBA00040480"/>
    </source>
</evidence>
<keyword evidence="6" id="KW-0482">Metalloprotease</keyword>
<dbReference type="EMBL" id="BLLS01000117">
    <property type="protein sequence ID" value="GFH87733.1"/>
    <property type="molecule type" value="Genomic_DNA"/>
</dbReference>
<gene>
    <name evidence="6" type="primary">ftsH3</name>
    <name evidence="6" type="ORF">IMSAGC001_03162</name>
</gene>
<dbReference type="InterPro" id="IPR003959">
    <property type="entry name" value="ATPase_AAA_core"/>
</dbReference>
<dbReference type="GO" id="GO:0016887">
    <property type="term" value="F:ATP hydrolysis activity"/>
    <property type="evidence" value="ECO:0007669"/>
    <property type="project" value="InterPro"/>
</dbReference>
<dbReference type="RefSeq" id="WP_228099311.1">
    <property type="nucleotide sequence ID" value="NZ_BLLS01000117.1"/>
</dbReference>
<dbReference type="InterPro" id="IPR052381">
    <property type="entry name" value="AAA_domain_protein"/>
</dbReference>
<dbReference type="AlphaFoldDB" id="A0A7J0A5N7"/>
<dbReference type="CDD" id="cd19507">
    <property type="entry name" value="RecA-like_Ycf46-like"/>
    <property type="match status" value="1"/>
</dbReference>
<keyword evidence="6" id="KW-0378">Hydrolase</keyword>
<evidence type="ECO:0000256" key="3">
    <source>
        <dbReference type="ARBA" id="ARBA00038088"/>
    </source>
</evidence>
<dbReference type="Gene3D" id="1.10.8.60">
    <property type="match status" value="1"/>
</dbReference>
<dbReference type="GO" id="GO:0008237">
    <property type="term" value="F:metallopeptidase activity"/>
    <property type="evidence" value="ECO:0007669"/>
    <property type="project" value="UniProtKB-KW"/>
</dbReference>
<evidence type="ECO:0000313" key="6">
    <source>
        <dbReference type="EMBL" id="GFH87733.1"/>
    </source>
</evidence>
<dbReference type="InterPro" id="IPR027417">
    <property type="entry name" value="P-loop_NTPase"/>
</dbReference>
<dbReference type="Pfam" id="PF00004">
    <property type="entry name" value="AAA"/>
    <property type="match status" value="1"/>
</dbReference>
<dbReference type="SUPFAM" id="SSF52540">
    <property type="entry name" value="P-loop containing nucleoside triphosphate hydrolases"/>
    <property type="match status" value="1"/>
</dbReference>
<comment type="similarity">
    <text evidence="3">Belongs to the AAA ATPase family. Highly divergent.</text>
</comment>
<reference evidence="6 7" key="1">
    <citation type="journal article" date="2020" name="Microbiome">
        <title>Single-cell genomics of uncultured bacteria reveals dietary fiber responders in the mouse gut microbiota.</title>
        <authorList>
            <person name="Chijiiwa R."/>
            <person name="Hosokawa M."/>
            <person name="Kogawa M."/>
            <person name="Nishikawa Y."/>
            <person name="Ide K."/>
            <person name="Sakanashi C."/>
            <person name="Takahashi K."/>
            <person name="Takeyama H."/>
        </authorList>
    </citation>
    <scope>NUCLEOTIDE SEQUENCE [LARGE SCALE GENOMIC DNA]</scope>
    <source>
        <strain evidence="6">IMSAGC_001</strain>
    </source>
</reference>
<evidence type="ECO:0000256" key="1">
    <source>
        <dbReference type="ARBA" id="ARBA00022741"/>
    </source>
</evidence>
<dbReference type="Proteomes" id="UP000491181">
    <property type="component" value="Unassembled WGS sequence"/>
</dbReference>
<dbReference type="GO" id="GO:0006508">
    <property type="term" value="P:proteolysis"/>
    <property type="evidence" value="ECO:0007669"/>
    <property type="project" value="UniProtKB-KW"/>
</dbReference>
<accession>A0A7J0A5N7</accession>
<dbReference type="PANTHER" id="PTHR42960">
    <property type="entry name" value="YCF46 PROTEIN"/>
    <property type="match status" value="1"/>
</dbReference>
<name>A0A7J0A5N7_9BACE</name>
<evidence type="ECO:0000259" key="5">
    <source>
        <dbReference type="SMART" id="SM00382"/>
    </source>
</evidence>
<proteinExistence type="inferred from homology"/>
<dbReference type="InterPro" id="IPR003593">
    <property type="entry name" value="AAA+_ATPase"/>
</dbReference>
<evidence type="ECO:0000313" key="7">
    <source>
        <dbReference type="Proteomes" id="UP000491181"/>
    </source>
</evidence>
<dbReference type="PANTHER" id="PTHR42960:SF1">
    <property type="entry name" value="YCF46 PROTEIN"/>
    <property type="match status" value="1"/>
</dbReference>
<comment type="caution">
    <text evidence="6">The sequence shown here is derived from an EMBL/GenBank/DDBJ whole genome shotgun (WGS) entry which is preliminary data.</text>
</comment>
<dbReference type="SMART" id="SM00382">
    <property type="entry name" value="AAA"/>
    <property type="match status" value="1"/>
</dbReference>
<dbReference type="GO" id="GO:0005524">
    <property type="term" value="F:ATP binding"/>
    <property type="evidence" value="ECO:0007669"/>
    <property type="project" value="UniProtKB-KW"/>
</dbReference>